<evidence type="ECO:0000313" key="1">
    <source>
        <dbReference type="EMBL" id="JAD95341.1"/>
    </source>
</evidence>
<reference evidence="1" key="1">
    <citation type="submission" date="2014-09" db="EMBL/GenBank/DDBJ databases">
        <authorList>
            <person name="Magalhaes I.L.F."/>
            <person name="Oliveira U."/>
            <person name="Santos F.R."/>
            <person name="Vidigal T.H.D.A."/>
            <person name="Brescovit A.D."/>
            <person name="Santos A.J."/>
        </authorList>
    </citation>
    <scope>NUCLEOTIDE SEQUENCE</scope>
    <source>
        <tissue evidence="1">Shoot tissue taken approximately 20 cm above the soil surface</tissue>
    </source>
</reference>
<sequence>MYLASMKGSFTATTSISSLLVAIRNTNLPIRPNPLMPIFVFSPLEYCGIAGGACVAITLSGSKFLADEVEATMEGKLQLN</sequence>
<proteinExistence type="predicted"/>
<dbReference type="EMBL" id="GBRH01202554">
    <property type="protein sequence ID" value="JAD95341.1"/>
    <property type="molecule type" value="Transcribed_RNA"/>
</dbReference>
<name>A0A0A9E5H8_ARUDO</name>
<accession>A0A0A9E5H8</accession>
<dbReference type="AlphaFoldDB" id="A0A0A9E5H8"/>
<protein>
    <submittedName>
        <fullName evidence="1">Pco070235b</fullName>
    </submittedName>
</protein>
<reference evidence="1" key="2">
    <citation type="journal article" date="2015" name="Data Brief">
        <title>Shoot transcriptome of the giant reed, Arundo donax.</title>
        <authorList>
            <person name="Barrero R.A."/>
            <person name="Guerrero F.D."/>
            <person name="Moolhuijzen P."/>
            <person name="Goolsby J.A."/>
            <person name="Tidwell J."/>
            <person name="Bellgard S.E."/>
            <person name="Bellgard M.I."/>
        </authorList>
    </citation>
    <scope>NUCLEOTIDE SEQUENCE</scope>
    <source>
        <tissue evidence="1">Shoot tissue taken approximately 20 cm above the soil surface</tissue>
    </source>
</reference>
<organism evidence="1">
    <name type="scientific">Arundo donax</name>
    <name type="common">Giant reed</name>
    <name type="synonym">Donax arundinaceus</name>
    <dbReference type="NCBI Taxonomy" id="35708"/>
    <lineage>
        <taxon>Eukaryota</taxon>
        <taxon>Viridiplantae</taxon>
        <taxon>Streptophyta</taxon>
        <taxon>Embryophyta</taxon>
        <taxon>Tracheophyta</taxon>
        <taxon>Spermatophyta</taxon>
        <taxon>Magnoliopsida</taxon>
        <taxon>Liliopsida</taxon>
        <taxon>Poales</taxon>
        <taxon>Poaceae</taxon>
        <taxon>PACMAD clade</taxon>
        <taxon>Arundinoideae</taxon>
        <taxon>Arundineae</taxon>
        <taxon>Arundo</taxon>
    </lineage>
</organism>